<evidence type="ECO:0000256" key="3">
    <source>
        <dbReference type="ARBA" id="ARBA00022630"/>
    </source>
</evidence>
<evidence type="ECO:0000256" key="1">
    <source>
        <dbReference type="ARBA" id="ARBA00022448"/>
    </source>
</evidence>
<keyword evidence="2" id="KW-0597">Phosphoprotein</keyword>
<keyword evidence="3" id="KW-0285">Flavoprotein</keyword>
<dbReference type="GO" id="GO:0022900">
    <property type="term" value="P:electron transport chain"/>
    <property type="evidence" value="ECO:0007669"/>
    <property type="project" value="InterPro"/>
</dbReference>
<feature type="domain" description="FMN-binding" evidence="7">
    <location>
        <begin position="92"/>
        <end position="178"/>
    </location>
</feature>
<gene>
    <name evidence="8" type="primary">rnfG</name>
    <name evidence="8" type="ORF">EIOBDEGA_00036</name>
</gene>
<evidence type="ECO:0000256" key="6">
    <source>
        <dbReference type="SAM" id="Phobius"/>
    </source>
</evidence>
<dbReference type="GO" id="GO:0005886">
    <property type="term" value="C:plasma membrane"/>
    <property type="evidence" value="ECO:0007669"/>
    <property type="project" value="InterPro"/>
</dbReference>
<keyword evidence="6" id="KW-1133">Transmembrane helix</keyword>
<dbReference type="AlphaFoldDB" id="A0A7G9YFG4"/>
<evidence type="ECO:0000259" key="7">
    <source>
        <dbReference type="SMART" id="SM00900"/>
    </source>
</evidence>
<evidence type="ECO:0000256" key="2">
    <source>
        <dbReference type="ARBA" id="ARBA00022553"/>
    </source>
</evidence>
<dbReference type="InterPro" id="IPR007329">
    <property type="entry name" value="FMN-bd"/>
</dbReference>
<organism evidence="8">
    <name type="scientific">Candidatus Methanogaster sp. ANME-2c ERB4</name>
    <dbReference type="NCBI Taxonomy" id="2759911"/>
    <lineage>
        <taxon>Archaea</taxon>
        <taxon>Methanobacteriati</taxon>
        <taxon>Methanobacteriota</taxon>
        <taxon>Stenosarchaea group</taxon>
        <taxon>Methanomicrobia</taxon>
        <taxon>Methanosarcinales</taxon>
        <taxon>ANME-2 cluster</taxon>
        <taxon>Candidatus Methanogasteraceae</taxon>
        <taxon>Candidatus Methanogaster</taxon>
    </lineage>
</organism>
<evidence type="ECO:0000256" key="5">
    <source>
        <dbReference type="ARBA" id="ARBA00022982"/>
    </source>
</evidence>
<dbReference type="GO" id="GO:0010181">
    <property type="term" value="F:FMN binding"/>
    <property type="evidence" value="ECO:0007669"/>
    <property type="project" value="InterPro"/>
</dbReference>
<keyword evidence="1" id="KW-0813">Transport</keyword>
<protein>
    <submittedName>
        <fullName evidence="8">Ion-translocating oxidoreductase complex subunit G</fullName>
    </submittedName>
</protein>
<dbReference type="EMBL" id="MT631216">
    <property type="protein sequence ID" value="QNO46748.1"/>
    <property type="molecule type" value="Genomic_DNA"/>
</dbReference>
<keyword evidence="6" id="KW-0472">Membrane</keyword>
<name>A0A7G9YFG4_9EURY</name>
<dbReference type="Pfam" id="PF04205">
    <property type="entry name" value="FMN_bind"/>
    <property type="match status" value="1"/>
</dbReference>
<evidence type="ECO:0000256" key="4">
    <source>
        <dbReference type="ARBA" id="ARBA00022643"/>
    </source>
</evidence>
<keyword evidence="5" id="KW-0249">Electron transport</keyword>
<sequence length="183" mass="18779">MAETKDSIVMILFKLTLIAVVAAVVLTATYGVTQEQLAKLAEAAGGPDKQLLEMGVVPDATKFKLVGGGEICYEAYAGSDLIGYGAMAEVQGMQDIITLAVGVNTDFVVTGVVVVSQKETPGIGDKIQKDEGFVAQFAGVGLDGLKLSDDGGEIDGISGATISSGYVTAGVVEIIGKMQQEVS</sequence>
<dbReference type="PANTHER" id="PTHR36118:SF1">
    <property type="entry name" value="ION-TRANSLOCATING OXIDOREDUCTASE COMPLEX SUBUNIT G"/>
    <property type="match status" value="1"/>
</dbReference>
<dbReference type="SMART" id="SM00900">
    <property type="entry name" value="FMN_bind"/>
    <property type="match status" value="1"/>
</dbReference>
<keyword evidence="4" id="KW-0288">FMN</keyword>
<dbReference type="GO" id="GO:0009055">
    <property type="term" value="F:electron transfer activity"/>
    <property type="evidence" value="ECO:0007669"/>
    <property type="project" value="InterPro"/>
</dbReference>
<reference evidence="8" key="1">
    <citation type="submission" date="2020-06" db="EMBL/GenBank/DDBJ databases">
        <title>Unique genomic features of the anaerobic methanotrophic archaea.</title>
        <authorList>
            <person name="Chadwick G.L."/>
            <person name="Skennerton C.T."/>
            <person name="Laso-Perez R."/>
            <person name="Leu A.O."/>
            <person name="Speth D.R."/>
            <person name="Yu H."/>
            <person name="Morgan-Lang C."/>
            <person name="Hatzenpichler R."/>
            <person name="Goudeau D."/>
            <person name="Malmstrom R."/>
            <person name="Brazelton W.J."/>
            <person name="Woyke T."/>
            <person name="Hallam S.J."/>
            <person name="Tyson G.W."/>
            <person name="Wegener G."/>
            <person name="Boetius A."/>
            <person name="Orphan V."/>
        </authorList>
    </citation>
    <scope>NUCLEOTIDE SEQUENCE</scope>
</reference>
<accession>A0A7G9YFG4</accession>
<proteinExistence type="predicted"/>
<evidence type="ECO:0000313" key="8">
    <source>
        <dbReference type="EMBL" id="QNO46748.1"/>
    </source>
</evidence>
<dbReference type="PANTHER" id="PTHR36118">
    <property type="entry name" value="ION-TRANSLOCATING OXIDOREDUCTASE COMPLEX SUBUNIT G"/>
    <property type="match status" value="1"/>
</dbReference>
<keyword evidence="6" id="KW-0812">Transmembrane</keyword>
<feature type="transmembrane region" description="Helical" evidence="6">
    <location>
        <begin position="12"/>
        <end position="32"/>
    </location>
</feature>
<dbReference type="InterPro" id="IPR010209">
    <property type="entry name" value="Ion_transpt_RnfG/RsxG"/>
</dbReference>